<dbReference type="RefSeq" id="WP_399150244.1">
    <property type="nucleotide sequence ID" value="NZ_CP147982.1"/>
</dbReference>
<evidence type="ECO:0008006" key="4">
    <source>
        <dbReference type="Google" id="ProtNLM"/>
    </source>
</evidence>
<feature type="signal peptide" evidence="1">
    <location>
        <begin position="1"/>
        <end position="26"/>
    </location>
</feature>
<keyword evidence="3" id="KW-1185">Reference proteome</keyword>
<dbReference type="Proteomes" id="UP001626628">
    <property type="component" value="Chromosome"/>
</dbReference>
<organism evidence="2 3">
    <name type="scientific">Streptomyces sirii</name>
    <dbReference type="NCBI Taxonomy" id="3127701"/>
    <lineage>
        <taxon>Bacteria</taxon>
        <taxon>Bacillati</taxon>
        <taxon>Actinomycetota</taxon>
        <taxon>Actinomycetes</taxon>
        <taxon>Kitasatosporales</taxon>
        <taxon>Streptomycetaceae</taxon>
        <taxon>Streptomyces</taxon>
    </lineage>
</organism>
<evidence type="ECO:0000256" key="1">
    <source>
        <dbReference type="SAM" id="SignalP"/>
    </source>
</evidence>
<dbReference type="EMBL" id="CP147982">
    <property type="protein sequence ID" value="WXK80511.1"/>
    <property type="molecule type" value="Genomic_DNA"/>
</dbReference>
<protein>
    <recommendedName>
        <fullName evidence="4">Secreted protein</fullName>
    </recommendedName>
</protein>
<gene>
    <name evidence="2" type="ORF">WAB15_33390</name>
</gene>
<sequence>MRKFLAIALAAVACSASLTLTTAAEAAAADQPPRCVKVRKYFDKGGQRYVRLANLCAVRTACFTVVIPHHKDPRGRLSGGETKSVRYGRTAMTPRALYVKNVSC</sequence>
<keyword evidence="1" id="KW-0732">Signal</keyword>
<reference evidence="2 3" key="1">
    <citation type="submission" date="2024-03" db="EMBL/GenBank/DDBJ databases">
        <title>The complete genome of Streptomyces sirii sp.nov.</title>
        <authorList>
            <person name="Zakalyukina Y.V."/>
            <person name="Belik A.R."/>
            <person name="Biryukov M.V."/>
            <person name="Baturina O.A."/>
            <person name="Kabilov M.R."/>
        </authorList>
    </citation>
    <scope>NUCLEOTIDE SEQUENCE [LARGE SCALE GENOMIC DNA]</scope>
    <source>
        <strain evidence="2 3">BP-8</strain>
    </source>
</reference>
<evidence type="ECO:0000313" key="3">
    <source>
        <dbReference type="Proteomes" id="UP001626628"/>
    </source>
</evidence>
<feature type="chain" id="PRO_5046882337" description="Secreted protein" evidence="1">
    <location>
        <begin position="27"/>
        <end position="104"/>
    </location>
</feature>
<evidence type="ECO:0000313" key="2">
    <source>
        <dbReference type="EMBL" id="WXK80511.1"/>
    </source>
</evidence>
<proteinExistence type="predicted"/>
<accession>A0ABZ2QW71</accession>
<name>A0ABZ2QW71_9ACTN</name>